<evidence type="ECO:0000256" key="1">
    <source>
        <dbReference type="SAM" id="MobiDB-lite"/>
    </source>
</evidence>
<sequence>MLVAKGLLKIQSTTMLRLSILAISCLLFAAHAISARITLDCGDIFCVPRIVHSKGSSLNPGMDEKSIETPQSIQKSAPETLSEGPSPALCRPSQFRNYRNFVDERPLDKWTSPSKSKADCCLKCYNFGDCISFSYDTEESACNYFIVRTEDEDSTQKKDSKASQETNRVCPSGVGRGFLELPGYPMLPGHFGHEYGPCLGGTPSGGGLDWQKGGDSVDEQILALPKDEAVEDDANLELV</sequence>
<protein>
    <recommendedName>
        <fullName evidence="2">Apple domain-containing protein</fullName>
    </recommendedName>
</protein>
<name>A0AA43TX83_9LECA</name>
<dbReference type="EMBL" id="JAPUFD010000010">
    <property type="protein sequence ID" value="MDI1489780.1"/>
    <property type="molecule type" value="Genomic_DNA"/>
</dbReference>
<evidence type="ECO:0000313" key="3">
    <source>
        <dbReference type="EMBL" id="MDI1489780.1"/>
    </source>
</evidence>
<dbReference type="Proteomes" id="UP001161017">
    <property type="component" value="Unassembled WGS sequence"/>
</dbReference>
<dbReference type="PROSITE" id="PS50948">
    <property type="entry name" value="PAN"/>
    <property type="match status" value="1"/>
</dbReference>
<evidence type="ECO:0000313" key="4">
    <source>
        <dbReference type="Proteomes" id="UP001161017"/>
    </source>
</evidence>
<reference evidence="3" key="1">
    <citation type="journal article" date="2023" name="Genome Biol. Evol.">
        <title>First Whole Genome Sequence and Flow Cytometry Genome Size Data for the Lichen-Forming Fungus Ramalina farinacea (Ascomycota).</title>
        <authorList>
            <person name="Llewellyn T."/>
            <person name="Mian S."/>
            <person name="Hill R."/>
            <person name="Leitch I.J."/>
            <person name="Gaya E."/>
        </authorList>
    </citation>
    <scope>NUCLEOTIDE SEQUENCE</scope>
    <source>
        <strain evidence="3">LIQ254RAFAR</strain>
    </source>
</reference>
<feature type="domain" description="Apple" evidence="2">
    <location>
        <begin position="90"/>
        <end position="170"/>
    </location>
</feature>
<gene>
    <name evidence="3" type="ORF">OHK93_000978</name>
</gene>
<feature type="region of interest" description="Disordered" evidence="1">
    <location>
        <begin position="56"/>
        <end position="86"/>
    </location>
</feature>
<dbReference type="InterPro" id="IPR003609">
    <property type="entry name" value="Pan_app"/>
</dbReference>
<organism evidence="3 4">
    <name type="scientific">Ramalina farinacea</name>
    <dbReference type="NCBI Taxonomy" id="258253"/>
    <lineage>
        <taxon>Eukaryota</taxon>
        <taxon>Fungi</taxon>
        <taxon>Dikarya</taxon>
        <taxon>Ascomycota</taxon>
        <taxon>Pezizomycotina</taxon>
        <taxon>Lecanoromycetes</taxon>
        <taxon>OSLEUM clade</taxon>
        <taxon>Lecanoromycetidae</taxon>
        <taxon>Lecanorales</taxon>
        <taxon>Lecanorineae</taxon>
        <taxon>Ramalinaceae</taxon>
        <taxon>Ramalina</taxon>
    </lineage>
</organism>
<feature type="compositionally biased region" description="Polar residues" evidence="1">
    <location>
        <begin position="68"/>
        <end position="79"/>
    </location>
</feature>
<accession>A0AA43TX83</accession>
<proteinExistence type="predicted"/>
<evidence type="ECO:0000259" key="2">
    <source>
        <dbReference type="PROSITE" id="PS50948"/>
    </source>
</evidence>
<keyword evidence="4" id="KW-1185">Reference proteome</keyword>
<comment type="caution">
    <text evidence="3">The sequence shown here is derived from an EMBL/GenBank/DDBJ whole genome shotgun (WGS) entry which is preliminary data.</text>
</comment>
<dbReference type="AlphaFoldDB" id="A0AA43TX83"/>